<name>A0AA37WR23_9GAMM</name>
<proteinExistence type="predicted"/>
<keyword evidence="3" id="KW-1185">Reference proteome</keyword>
<accession>A0AA37WR23</accession>
<evidence type="ECO:0000313" key="3">
    <source>
        <dbReference type="Proteomes" id="UP001156870"/>
    </source>
</evidence>
<comment type="caution">
    <text evidence="2">The sequence shown here is derived from an EMBL/GenBank/DDBJ whole genome shotgun (WGS) entry which is preliminary data.</text>
</comment>
<dbReference type="AlphaFoldDB" id="A0AA37WR23"/>
<reference evidence="2 3" key="1">
    <citation type="journal article" date="2014" name="Int. J. Syst. Evol. Microbiol.">
        <title>Complete genome sequence of Corynebacterium casei LMG S-19264T (=DSM 44701T), isolated from a smear-ripened cheese.</title>
        <authorList>
            <consortium name="US DOE Joint Genome Institute (JGI-PGF)"/>
            <person name="Walter F."/>
            <person name="Albersmeier A."/>
            <person name="Kalinowski J."/>
            <person name="Ruckert C."/>
        </authorList>
    </citation>
    <scope>NUCLEOTIDE SEQUENCE [LARGE SCALE GENOMIC DNA]</scope>
    <source>
        <strain evidence="2 3">NBRC 110095</strain>
    </source>
</reference>
<feature type="region of interest" description="Disordered" evidence="1">
    <location>
        <begin position="1"/>
        <end position="26"/>
    </location>
</feature>
<dbReference type="EMBL" id="BSPD01000094">
    <property type="protein sequence ID" value="GLS27922.1"/>
    <property type="molecule type" value="Genomic_DNA"/>
</dbReference>
<protein>
    <submittedName>
        <fullName evidence="2">Uncharacterized protein</fullName>
    </submittedName>
</protein>
<sequence>MEPESSIRNIRFGGTADATTSGSDDKVNSAALLKVPNVMNTEKEKTEEIFNHFFVNIILPSACRQR</sequence>
<dbReference type="Proteomes" id="UP001156870">
    <property type="component" value="Unassembled WGS sequence"/>
</dbReference>
<evidence type="ECO:0000256" key="1">
    <source>
        <dbReference type="SAM" id="MobiDB-lite"/>
    </source>
</evidence>
<organism evidence="2 3">
    <name type="scientific">Marinibactrum halimedae</name>
    <dbReference type="NCBI Taxonomy" id="1444977"/>
    <lineage>
        <taxon>Bacteria</taxon>
        <taxon>Pseudomonadati</taxon>
        <taxon>Pseudomonadota</taxon>
        <taxon>Gammaproteobacteria</taxon>
        <taxon>Cellvibrionales</taxon>
        <taxon>Cellvibrionaceae</taxon>
        <taxon>Marinibactrum</taxon>
    </lineage>
</organism>
<gene>
    <name evidence="2" type="ORF">GCM10007877_36410</name>
</gene>
<evidence type="ECO:0000313" key="2">
    <source>
        <dbReference type="EMBL" id="GLS27922.1"/>
    </source>
</evidence>